<dbReference type="AlphaFoldDB" id="X1JFW9"/>
<sequence>METRRSKLEIYLEVLKIIKGGTDKPTRIMYQANISWQPLMKILTSMVSQDLVEEIDMTTGRRRDKRTSRIYVITMKGEQVIRYFKGVKDFELRDVNIPL</sequence>
<feature type="domain" description="ArnR1-like winged helix-turn-helix" evidence="1">
    <location>
        <begin position="4"/>
        <end position="89"/>
    </location>
</feature>
<organism evidence="2">
    <name type="scientific">marine sediment metagenome</name>
    <dbReference type="NCBI Taxonomy" id="412755"/>
    <lineage>
        <taxon>unclassified sequences</taxon>
        <taxon>metagenomes</taxon>
        <taxon>ecological metagenomes</taxon>
    </lineage>
</organism>
<gene>
    <name evidence="2" type="ORF">S03H2_43226</name>
</gene>
<accession>X1JFW9</accession>
<evidence type="ECO:0000259" key="1">
    <source>
        <dbReference type="Pfam" id="PF14947"/>
    </source>
</evidence>
<dbReference type="Gene3D" id="1.10.10.10">
    <property type="entry name" value="Winged helix-like DNA-binding domain superfamily/Winged helix DNA-binding domain"/>
    <property type="match status" value="1"/>
</dbReference>
<dbReference type="InterPro" id="IPR038723">
    <property type="entry name" value="ArnR1-like_HTH"/>
</dbReference>
<dbReference type="EMBL" id="BARU01026943">
    <property type="protein sequence ID" value="GAH68653.1"/>
    <property type="molecule type" value="Genomic_DNA"/>
</dbReference>
<dbReference type="InterPro" id="IPR036388">
    <property type="entry name" value="WH-like_DNA-bd_sf"/>
</dbReference>
<evidence type="ECO:0000313" key="2">
    <source>
        <dbReference type="EMBL" id="GAH68653.1"/>
    </source>
</evidence>
<protein>
    <recommendedName>
        <fullName evidence="1">ArnR1-like winged helix-turn-helix domain-containing protein</fullName>
    </recommendedName>
</protein>
<reference evidence="2" key="1">
    <citation type="journal article" date="2014" name="Front. Microbiol.">
        <title>High frequency of phylogenetically diverse reductive dehalogenase-homologous genes in deep subseafloor sedimentary metagenomes.</title>
        <authorList>
            <person name="Kawai M."/>
            <person name="Futagami T."/>
            <person name="Toyoda A."/>
            <person name="Takaki Y."/>
            <person name="Nishi S."/>
            <person name="Hori S."/>
            <person name="Arai W."/>
            <person name="Tsubouchi T."/>
            <person name="Morono Y."/>
            <person name="Uchiyama I."/>
            <person name="Ito T."/>
            <person name="Fujiyama A."/>
            <person name="Inagaki F."/>
            <person name="Takami H."/>
        </authorList>
    </citation>
    <scope>NUCLEOTIDE SEQUENCE</scope>
    <source>
        <strain evidence="2">Expedition CK06-06</strain>
    </source>
</reference>
<proteinExistence type="predicted"/>
<dbReference type="InterPro" id="IPR036390">
    <property type="entry name" value="WH_DNA-bd_sf"/>
</dbReference>
<dbReference type="SUPFAM" id="SSF46785">
    <property type="entry name" value="Winged helix' DNA-binding domain"/>
    <property type="match status" value="1"/>
</dbReference>
<name>X1JFW9_9ZZZZ</name>
<dbReference type="Pfam" id="PF14947">
    <property type="entry name" value="HTH_45"/>
    <property type="match status" value="1"/>
</dbReference>
<comment type="caution">
    <text evidence="2">The sequence shown here is derived from an EMBL/GenBank/DDBJ whole genome shotgun (WGS) entry which is preliminary data.</text>
</comment>